<protein>
    <submittedName>
        <fullName evidence="1">Polymer-forming cytoskeletal protein</fullName>
    </submittedName>
</protein>
<keyword evidence="2" id="KW-1185">Reference proteome</keyword>
<dbReference type="EMBL" id="JASGCB010000005">
    <property type="protein sequence ID" value="MDI9259459.1"/>
    <property type="molecule type" value="Genomic_DNA"/>
</dbReference>
<accession>A0ABT6XXY7</accession>
<dbReference type="Proteomes" id="UP001529245">
    <property type="component" value="Unassembled WGS sequence"/>
</dbReference>
<name>A0ABT6XXY7_ALISE</name>
<evidence type="ECO:0000313" key="1">
    <source>
        <dbReference type="EMBL" id="MDI9259459.1"/>
    </source>
</evidence>
<dbReference type="RefSeq" id="WP_283203016.1">
    <property type="nucleotide sequence ID" value="NZ_JASGCB010000005.1"/>
</dbReference>
<sequence length="227" mass="24455">MQSGSKLDKPHLTVMGESTSAGGEFGRVRILGQAVVQGRLVCERLRVMGEMEANGDVSADEASIMGQMTCRANLLVSRLDVKGMLVCDGHLSAGELKTAGEVKVRGNCEADRALIRGAMTVDGLFSADEARIRLHGDCRAREMGMGRLAVELPRYPWGAEMRRHGTLEVDVIEADEVHLVHTKARVVRAKVVRLGPGCAIECVEYTDAYEAHPSARVGRVMAAGVAE</sequence>
<reference evidence="1 2" key="1">
    <citation type="submission" date="2023-04" db="EMBL/GenBank/DDBJ databases">
        <title>A. sendaiensis sub sp. chiapanensis a novel subspecie with specific adaptation in bacterial cell wall isolated from an active volcano.</title>
        <authorList>
            <person name="Alvarez Gutierrez P.E."/>
            <person name="Ortiz Cortes L.Y."/>
        </authorList>
    </citation>
    <scope>NUCLEOTIDE SEQUENCE [LARGE SCALE GENOMIC DNA]</scope>
    <source>
        <strain evidence="1 2">PA2</strain>
    </source>
</reference>
<comment type="caution">
    <text evidence="1">The sequence shown here is derived from an EMBL/GenBank/DDBJ whole genome shotgun (WGS) entry which is preliminary data.</text>
</comment>
<evidence type="ECO:0000313" key="2">
    <source>
        <dbReference type="Proteomes" id="UP001529245"/>
    </source>
</evidence>
<proteinExistence type="predicted"/>
<organism evidence="1 2">
    <name type="scientific">Alicyclobacillus sendaiensis PA2</name>
    <dbReference type="NCBI Taxonomy" id="3029425"/>
    <lineage>
        <taxon>Bacteria</taxon>
        <taxon>Bacillati</taxon>
        <taxon>Bacillota</taxon>
        <taxon>Bacilli</taxon>
        <taxon>Bacillales</taxon>
        <taxon>Alicyclobacillaceae</taxon>
        <taxon>Alicyclobacillus</taxon>
    </lineage>
</organism>
<gene>
    <name evidence="1" type="ORF">QID03_04600</name>
</gene>